<evidence type="ECO:0000256" key="11">
    <source>
        <dbReference type="SAM" id="MobiDB-lite"/>
    </source>
</evidence>
<evidence type="ECO:0000256" key="2">
    <source>
        <dbReference type="ARBA" id="ARBA00004611"/>
    </source>
</evidence>
<proteinExistence type="inferred from homology"/>
<reference evidence="12 13" key="1">
    <citation type="submission" date="2024-03" db="EMBL/GenBank/DDBJ databases">
        <title>The genome assembly and annotation of the cricket Gryllus longicercus Weissman &amp; Gray.</title>
        <authorList>
            <person name="Szrajer S."/>
            <person name="Gray D."/>
            <person name="Ylla G."/>
        </authorList>
    </citation>
    <scope>NUCLEOTIDE SEQUENCE [LARGE SCALE GENOMIC DNA]</scope>
    <source>
        <strain evidence="12">DAG 2021-001</strain>
        <tissue evidence="12">Whole body minus gut</tissue>
    </source>
</reference>
<dbReference type="PANTHER" id="PTHR31598">
    <property type="entry name" value="IQ DOMAIN-CONTAINING PROTEIN D"/>
    <property type="match status" value="1"/>
</dbReference>
<protein>
    <recommendedName>
        <fullName evidence="4">Dynein regulatory complex protein 10</fullName>
    </recommendedName>
</protein>
<evidence type="ECO:0000256" key="10">
    <source>
        <dbReference type="SAM" id="Coils"/>
    </source>
</evidence>
<comment type="caution">
    <text evidence="12">The sequence shown here is derived from an EMBL/GenBank/DDBJ whole genome shotgun (WGS) entry which is preliminary data.</text>
</comment>
<dbReference type="Proteomes" id="UP001378592">
    <property type="component" value="Unassembled WGS sequence"/>
</dbReference>
<accession>A0AAN9Z733</accession>
<keyword evidence="6" id="KW-0282">Flagellum</keyword>
<evidence type="ECO:0000256" key="3">
    <source>
        <dbReference type="ARBA" id="ARBA00009071"/>
    </source>
</evidence>
<dbReference type="PANTHER" id="PTHR31598:SF1">
    <property type="entry name" value="DYNEIN REGULATORY COMPLEX PROTEIN 10"/>
    <property type="match status" value="1"/>
</dbReference>
<evidence type="ECO:0000313" key="13">
    <source>
        <dbReference type="Proteomes" id="UP001378592"/>
    </source>
</evidence>
<feature type="region of interest" description="Disordered" evidence="11">
    <location>
        <begin position="138"/>
        <end position="157"/>
    </location>
</feature>
<keyword evidence="5" id="KW-0963">Cytoplasm</keyword>
<dbReference type="PROSITE" id="PS50096">
    <property type="entry name" value="IQ"/>
    <property type="match status" value="1"/>
</dbReference>
<evidence type="ECO:0000256" key="6">
    <source>
        <dbReference type="ARBA" id="ARBA00022846"/>
    </source>
</evidence>
<evidence type="ECO:0000256" key="4">
    <source>
        <dbReference type="ARBA" id="ARBA00021752"/>
    </source>
</evidence>
<dbReference type="InterPro" id="IPR042815">
    <property type="entry name" value="DRC10"/>
</dbReference>
<keyword evidence="10" id="KW-0175">Coiled coil</keyword>
<evidence type="ECO:0000256" key="1">
    <source>
        <dbReference type="ARBA" id="ARBA00003029"/>
    </source>
</evidence>
<keyword evidence="8" id="KW-0206">Cytoskeleton</keyword>
<comment type="subcellular location">
    <subcellularLocation>
        <location evidence="2">Cytoplasm</location>
        <location evidence="2">Cytoskeleton</location>
        <location evidence="2">Flagellum axoneme</location>
    </subcellularLocation>
</comment>
<keyword evidence="7" id="KW-0969">Cilium</keyword>
<evidence type="ECO:0000256" key="7">
    <source>
        <dbReference type="ARBA" id="ARBA00023069"/>
    </source>
</evidence>
<comment type="function">
    <text evidence="1">Component of the nexin-dynein regulatory complex (N-DRC), a key regulator of ciliary/flagellar motility which maintains the alignment and integrity of the distal axoneme and regulates microtubule sliding in motile axonemes.</text>
</comment>
<comment type="similarity">
    <text evidence="3">Belongs to the DRC10 family.</text>
</comment>
<dbReference type="EMBL" id="JAZDUA010000053">
    <property type="protein sequence ID" value="KAK7870718.1"/>
    <property type="molecule type" value="Genomic_DNA"/>
</dbReference>
<evidence type="ECO:0000256" key="9">
    <source>
        <dbReference type="ARBA" id="ARBA00023273"/>
    </source>
</evidence>
<dbReference type="Gene3D" id="1.10.287.1490">
    <property type="match status" value="1"/>
</dbReference>
<keyword evidence="9" id="KW-0966">Cell projection</keyword>
<keyword evidence="13" id="KW-1185">Reference proteome</keyword>
<evidence type="ECO:0000256" key="5">
    <source>
        <dbReference type="ARBA" id="ARBA00022490"/>
    </source>
</evidence>
<sequence>MVMEWKSSQMRQMALEQELQDLEDHLKTLRENNHKAESDMRTRRTKLERQLEAIIASYDSDMSERQAELDQLTQELEDERRALAELQTQLREQEEDYEQLLAERSEEEEAHFQRQLWTFLTNRAARVIQRGWREHLVRKAARRKAKGKGKGKDKKKK</sequence>
<evidence type="ECO:0000313" key="12">
    <source>
        <dbReference type="EMBL" id="KAK7870718.1"/>
    </source>
</evidence>
<evidence type="ECO:0000256" key="8">
    <source>
        <dbReference type="ARBA" id="ARBA00023212"/>
    </source>
</evidence>
<name>A0AAN9Z733_9ORTH</name>
<dbReference type="AlphaFoldDB" id="A0AAN9Z733"/>
<organism evidence="12 13">
    <name type="scientific">Gryllus longicercus</name>
    <dbReference type="NCBI Taxonomy" id="2509291"/>
    <lineage>
        <taxon>Eukaryota</taxon>
        <taxon>Metazoa</taxon>
        <taxon>Ecdysozoa</taxon>
        <taxon>Arthropoda</taxon>
        <taxon>Hexapoda</taxon>
        <taxon>Insecta</taxon>
        <taxon>Pterygota</taxon>
        <taxon>Neoptera</taxon>
        <taxon>Polyneoptera</taxon>
        <taxon>Orthoptera</taxon>
        <taxon>Ensifera</taxon>
        <taxon>Gryllidea</taxon>
        <taxon>Grylloidea</taxon>
        <taxon>Gryllidae</taxon>
        <taxon>Gryllinae</taxon>
        <taxon>Gryllus</taxon>
    </lineage>
</organism>
<gene>
    <name evidence="12" type="ORF">R5R35_009870</name>
</gene>
<feature type="coiled-coil region" evidence="10">
    <location>
        <begin position="12"/>
        <end position="110"/>
    </location>
</feature>